<dbReference type="Proteomes" id="UP000011859">
    <property type="component" value="Chromosome"/>
</dbReference>
<sequence length="239" mass="27507">MPRQPRPDLAGVPQHVVQRGNDRQPCFYVTDDYRRYLAGLRESAIRYGCSVHAYVLMTNHVHLLVTPSSAGAVSRMMQWLGRQYVGYINGRYRRTGTLWEGRYKSCLVDTERYLLTCYRYIELNPVRAAMVSDPADYAWSSYRANAQALPDKVVVPHVEYLRLGTDVSERCVAYRQLFKEVLDDDRLAQIRAYVQQQRALGTPRFQREIEAMIGRCASVRAAHRPRRNKDAFGTGSDPL</sequence>
<dbReference type="Pfam" id="PF01797">
    <property type="entry name" value="Y1_Tnp"/>
    <property type="match status" value="1"/>
</dbReference>
<reference evidence="2 3" key="1">
    <citation type="submission" date="2012-04" db="EMBL/GenBank/DDBJ databases">
        <title>Complete genome of Rhodanobacter sp. 2APBS1.</title>
        <authorList>
            <consortium name="US DOE Joint Genome Institute"/>
            <person name="Huntemann M."/>
            <person name="Wei C.-L."/>
            <person name="Han J."/>
            <person name="Detter J.C."/>
            <person name="Han C."/>
            <person name="Tapia R."/>
            <person name="Munk A.C.C."/>
            <person name="Chen A."/>
            <person name="Krypides N."/>
            <person name="Mavromatis K."/>
            <person name="Markowitz V."/>
            <person name="Szeto E."/>
            <person name="Ivanova N."/>
            <person name="Mikhailova N."/>
            <person name="Ovchinnikova G."/>
            <person name="Pagani I."/>
            <person name="Pati A."/>
            <person name="Goodwin L."/>
            <person name="Peters L."/>
            <person name="Pitluck S."/>
            <person name="Woyke T."/>
            <person name="Prakash O."/>
            <person name="Elkins J."/>
            <person name="Brown S."/>
            <person name="Palumbo A."/>
            <person name="Hemme C."/>
            <person name="Zhou J."/>
            <person name="Watson D."/>
            <person name="Jardine P."/>
            <person name="Kostka J."/>
            <person name="Green S."/>
        </authorList>
    </citation>
    <scope>NUCLEOTIDE SEQUENCE [LARGE SCALE GENOMIC DNA]</scope>
    <source>
        <strain evidence="2 3">2APBS1</strain>
    </source>
</reference>
<accession>M4NFK5</accession>
<dbReference type="GO" id="GO:0006313">
    <property type="term" value="P:DNA transposition"/>
    <property type="evidence" value="ECO:0007669"/>
    <property type="project" value="InterPro"/>
</dbReference>
<dbReference type="SMART" id="SM01321">
    <property type="entry name" value="Y1_Tnp"/>
    <property type="match status" value="1"/>
</dbReference>
<organism evidence="2 3">
    <name type="scientific">Rhodanobacter denitrificans</name>
    <dbReference type="NCBI Taxonomy" id="666685"/>
    <lineage>
        <taxon>Bacteria</taxon>
        <taxon>Pseudomonadati</taxon>
        <taxon>Pseudomonadota</taxon>
        <taxon>Gammaproteobacteria</taxon>
        <taxon>Lysobacterales</taxon>
        <taxon>Rhodanobacteraceae</taxon>
        <taxon>Rhodanobacter</taxon>
    </lineage>
</organism>
<dbReference type="HOGENOM" id="CLU_068226_1_2_6"/>
<dbReference type="SUPFAM" id="SSF143422">
    <property type="entry name" value="Transposase IS200-like"/>
    <property type="match status" value="1"/>
</dbReference>
<dbReference type="OrthoDB" id="9814067at2"/>
<dbReference type="STRING" id="666685.R2APBS1_2548"/>
<dbReference type="Gene3D" id="3.30.70.1290">
    <property type="entry name" value="Transposase IS200-like"/>
    <property type="match status" value="1"/>
</dbReference>
<name>M4NFK5_9GAMM</name>
<proteinExistence type="predicted"/>
<protein>
    <submittedName>
        <fullName evidence="2">Transposase</fullName>
    </submittedName>
</protein>
<feature type="domain" description="Transposase IS200-like" evidence="1">
    <location>
        <begin position="9"/>
        <end position="124"/>
    </location>
</feature>
<evidence type="ECO:0000313" key="3">
    <source>
        <dbReference type="Proteomes" id="UP000011859"/>
    </source>
</evidence>
<dbReference type="PANTHER" id="PTHR34322">
    <property type="entry name" value="TRANSPOSASE, Y1_TNP DOMAIN-CONTAINING"/>
    <property type="match status" value="1"/>
</dbReference>
<dbReference type="RefSeq" id="WP_015448174.1">
    <property type="nucleotide sequence ID" value="NC_020541.1"/>
</dbReference>
<evidence type="ECO:0000259" key="1">
    <source>
        <dbReference type="SMART" id="SM01321"/>
    </source>
</evidence>
<keyword evidence="3" id="KW-1185">Reference proteome</keyword>
<dbReference type="InterPro" id="IPR002686">
    <property type="entry name" value="Transposase_17"/>
</dbReference>
<dbReference type="GO" id="GO:0003677">
    <property type="term" value="F:DNA binding"/>
    <property type="evidence" value="ECO:0007669"/>
    <property type="project" value="InterPro"/>
</dbReference>
<evidence type="ECO:0000313" key="2">
    <source>
        <dbReference type="EMBL" id="AGG89634.1"/>
    </source>
</evidence>
<gene>
    <name evidence="2" type="ORF">R2APBS1_2548</name>
</gene>
<dbReference type="KEGG" id="rhd:R2APBS1_2548"/>
<dbReference type="eggNOG" id="COG1943">
    <property type="taxonomic scope" value="Bacteria"/>
</dbReference>
<dbReference type="AlphaFoldDB" id="M4NFK5"/>
<dbReference type="InterPro" id="IPR036515">
    <property type="entry name" value="Transposase_17_sf"/>
</dbReference>
<dbReference type="PANTHER" id="PTHR34322:SF2">
    <property type="entry name" value="TRANSPOSASE IS200-LIKE DOMAIN-CONTAINING PROTEIN"/>
    <property type="match status" value="1"/>
</dbReference>
<dbReference type="GO" id="GO:0004803">
    <property type="term" value="F:transposase activity"/>
    <property type="evidence" value="ECO:0007669"/>
    <property type="project" value="InterPro"/>
</dbReference>
<dbReference type="EMBL" id="CP003470">
    <property type="protein sequence ID" value="AGG89634.1"/>
    <property type="molecule type" value="Genomic_DNA"/>
</dbReference>